<dbReference type="AlphaFoldDB" id="A0A0C7NZ25"/>
<feature type="transmembrane region" description="Helical" evidence="1">
    <location>
        <begin position="31"/>
        <end position="63"/>
    </location>
</feature>
<accession>A0A0C7NZ25</accession>
<reference evidence="3" key="1">
    <citation type="submission" date="2014-11" db="EMBL/GenBank/DDBJ databases">
        <authorList>
            <person name="Wibberg D."/>
        </authorList>
    </citation>
    <scope>NUCLEOTIDE SEQUENCE [LARGE SCALE GENOMIC DNA]</scope>
    <source>
        <strain evidence="3">L3</strain>
    </source>
</reference>
<proteinExistence type="predicted"/>
<evidence type="ECO:0000256" key="1">
    <source>
        <dbReference type="SAM" id="Phobius"/>
    </source>
</evidence>
<evidence type="ECO:0000313" key="3">
    <source>
        <dbReference type="Proteomes" id="UP000032809"/>
    </source>
</evidence>
<dbReference type="KEGG" id="dtn:DTL3_1235"/>
<dbReference type="RefSeq" id="WP_045087959.1">
    <property type="nucleotide sequence ID" value="NZ_LN824141.1"/>
</dbReference>
<keyword evidence="1" id="KW-0812">Transmembrane</keyword>
<dbReference type="HOGENOM" id="CLU_2751081_0_0_0"/>
<keyword evidence="3" id="KW-1185">Reference proteome</keyword>
<evidence type="ECO:0000313" key="2">
    <source>
        <dbReference type="EMBL" id="CEP78533.1"/>
    </source>
</evidence>
<name>A0A0C7NZ25_DEFTU</name>
<keyword evidence="1" id="KW-1133">Transmembrane helix</keyword>
<sequence>MLKTILALLGIVFIVILSFLFFPVIWRVIAIIVGIVLACLVFFGFITIALPITLILLVVILIYRLIIFLI</sequence>
<protein>
    <submittedName>
        <fullName evidence="2">Putative membrane protein</fullName>
    </submittedName>
</protein>
<organism evidence="2 3">
    <name type="scientific">Defluviitoga tunisiensis</name>
    <dbReference type="NCBI Taxonomy" id="1006576"/>
    <lineage>
        <taxon>Bacteria</taxon>
        <taxon>Thermotogati</taxon>
        <taxon>Thermotogota</taxon>
        <taxon>Thermotogae</taxon>
        <taxon>Petrotogales</taxon>
        <taxon>Petrotogaceae</taxon>
        <taxon>Defluviitoga</taxon>
    </lineage>
</organism>
<feature type="transmembrane region" description="Helical" evidence="1">
    <location>
        <begin position="5"/>
        <end position="25"/>
    </location>
</feature>
<dbReference type="Proteomes" id="UP000032809">
    <property type="component" value="Chromosome I"/>
</dbReference>
<gene>
    <name evidence="2" type="ORF">DTL3_1235</name>
</gene>
<dbReference type="EMBL" id="LN824141">
    <property type="protein sequence ID" value="CEP78533.1"/>
    <property type="molecule type" value="Genomic_DNA"/>
</dbReference>
<keyword evidence="1" id="KW-0472">Membrane</keyword>